<feature type="compositionally biased region" description="Polar residues" evidence="6">
    <location>
        <begin position="913"/>
        <end position="941"/>
    </location>
</feature>
<keyword evidence="2" id="KW-0677">Repeat</keyword>
<keyword evidence="5" id="KW-0175">Coiled coil</keyword>
<dbReference type="PANTHER" id="PTHR24179">
    <property type="entry name" value="PROTEIN PHOSPHATASE 1 REGULATORY SUBUNIT 12"/>
    <property type="match status" value="1"/>
</dbReference>
<feature type="compositionally biased region" description="Basic and acidic residues" evidence="6">
    <location>
        <begin position="706"/>
        <end position="718"/>
    </location>
</feature>
<accession>A0ABP0FU79</accession>
<feature type="region of interest" description="Disordered" evidence="6">
    <location>
        <begin position="281"/>
        <end position="307"/>
    </location>
</feature>
<feature type="compositionally biased region" description="Basic residues" evidence="6">
    <location>
        <begin position="643"/>
        <end position="652"/>
    </location>
</feature>
<evidence type="ECO:0000256" key="2">
    <source>
        <dbReference type="ARBA" id="ARBA00022737"/>
    </source>
</evidence>
<evidence type="ECO:0000256" key="4">
    <source>
        <dbReference type="PROSITE-ProRule" id="PRU00023"/>
    </source>
</evidence>
<evidence type="ECO:0000256" key="1">
    <source>
        <dbReference type="ARBA" id="ARBA00022473"/>
    </source>
</evidence>
<feature type="region of interest" description="Disordered" evidence="6">
    <location>
        <begin position="510"/>
        <end position="529"/>
    </location>
</feature>
<sequence>MDIARYLVRQGADVAAVNSEGEVPLDIAEDDEMIEFLQSEISRQDLDIEGAKNEERKIMVSDANQLLNAVNNNEALQLYSHPKSGATALHVAAAKGYIDVIKILLQAGVSVNMKDHDGWTALHAASHWSQKEAAKLLADKHADFRSKSVLGQTPFDVADEDMLEYLEELKLNQEKDNVNAKHAHIISPVPNHEASNRVLPFGSKKENGNSNVAFQANEHCSIEHKSFDADCCFHHDETSCSSDDDENEEVDKVSTSSSEVAVTKYNETLLPEKLRNLQQTQNIRESSTPISSQESSSDLSSDCTETQKSLVEETVTNYSNVRNISAVASRESISSLPSNNDYSSSRPVATTQPIQALRLSTIALGSSNTPTERNNDIKEGLRKTGSFDDKMRPSTTSTTCPSSSIPPSRTSAFSGIKITNENFQVENVRTARVAPIIDARISGNINQNETEPSKDLSDSRLDRRRSHLQPVRDEEAEAQRKARSKRERKSRRSTQGVTLDVYEEAKKAIDSMKNERTENISSSTHRQNDISAENVITGESHDLHHVDSNVLLNHRLQNFAHGSSISSFGSSQPSTRPVKLPSGYIPSSERVPSTAKTVPLTHPASLPIINAESNVDIQDETNTEADINTLPATGHSPSARKSAAQKRRRQRQERRSTGLPELRPTDSSNDIASEDEDEKIGLESKQPQKTLHERIPFSSYEGMISDPKEQRTGLKSKDSSLLLPHTSSVDGSHIGGKKSYKQLYEDQLVENDLLQTELKAVRRQVSDLESRLDRAENTAARHKIAEFDKRERKVLERKLADMEKDLLRTKDQEHIADRNEELKKENAAHNCLENKLRSDDDGSTARKRSIAGSEWKQSLWKNRQNKKHLDNPVATLSLIGPSSSLAVENKYTTPYRSHTVVSDSRGLLPRSMRASSYQNYRSHSSTNDDTTKSTIGSTSQSKDFRKPIQGNSYRQRSALPGGKPVVSYRKGQYKPKTSASTMYRHSDDASTLYNDQKHDKSKLSSASSFSVPPSSLSRARVGKLVEAYRSPLKK</sequence>
<dbReference type="Proteomes" id="UP001642483">
    <property type="component" value="Unassembled WGS sequence"/>
</dbReference>
<dbReference type="EMBL" id="CAWYQH010000097">
    <property type="protein sequence ID" value="CAK8683167.1"/>
    <property type="molecule type" value="Genomic_DNA"/>
</dbReference>
<dbReference type="PROSITE" id="PS50297">
    <property type="entry name" value="ANK_REP_REGION"/>
    <property type="match status" value="1"/>
</dbReference>
<feature type="region of interest" description="Disordered" evidence="6">
    <location>
        <begin position="444"/>
        <end position="499"/>
    </location>
</feature>
<feature type="coiled-coil region" evidence="5">
    <location>
        <begin position="744"/>
        <end position="835"/>
    </location>
</feature>
<organism evidence="8 9">
    <name type="scientific">Clavelina lepadiformis</name>
    <name type="common">Light-bulb sea squirt</name>
    <name type="synonym">Ascidia lepadiformis</name>
    <dbReference type="NCBI Taxonomy" id="159417"/>
    <lineage>
        <taxon>Eukaryota</taxon>
        <taxon>Metazoa</taxon>
        <taxon>Chordata</taxon>
        <taxon>Tunicata</taxon>
        <taxon>Ascidiacea</taxon>
        <taxon>Aplousobranchia</taxon>
        <taxon>Clavelinidae</taxon>
        <taxon>Clavelina</taxon>
    </lineage>
</organism>
<feature type="compositionally biased region" description="Low complexity" evidence="6">
    <location>
        <begin position="393"/>
        <end position="409"/>
    </location>
</feature>
<keyword evidence="4" id="KW-0040">ANK repeat</keyword>
<feature type="compositionally biased region" description="Polar residues" evidence="6">
    <location>
        <begin position="519"/>
        <end position="529"/>
    </location>
</feature>
<feature type="repeat" description="ANK" evidence="4">
    <location>
        <begin position="84"/>
        <end position="116"/>
    </location>
</feature>
<feature type="region of interest" description="Disordered" evidence="6">
    <location>
        <begin position="563"/>
        <end position="598"/>
    </location>
</feature>
<evidence type="ECO:0000313" key="9">
    <source>
        <dbReference type="Proteomes" id="UP001642483"/>
    </source>
</evidence>
<evidence type="ECO:0000256" key="5">
    <source>
        <dbReference type="SAM" id="Coils"/>
    </source>
</evidence>
<dbReference type="Gene3D" id="6.10.250.1820">
    <property type="match status" value="1"/>
</dbReference>
<protein>
    <recommendedName>
        <fullName evidence="7">cGMP-dependent protein kinase interacting domain-containing protein</fullName>
    </recommendedName>
</protein>
<feature type="region of interest" description="Disordered" evidence="6">
    <location>
        <begin position="365"/>
        <end position="409"/>
    </location>
</feature>
<feature type="compositionally biased region" description="Low complexity" evidence="6">
    <location>
        <begin position="1003"/>
        <end position="1017"/>
    </location>
</feature>
<feature type="compositionally biased region" description="Basic and acidic residues" evidence="6">
    <location>
        <begin position="373"/>
        <end position="392"/>
    </location>
</feature>
<feature type="compositionally biased region" description="Basic residues" evidence="6">
    <location>
        <begin position="481"/>
        <end position="492"/>
    </location>
</feature>
<feature type="region of interest" description="Disordered" evidence="6">
    <location>
        <begin position="238"/>
        <end position="260"/>
    </location>
</feature>
<evidence type="ECO:0000256" key="3">
    <source>
        <dbReference type="ARBA" id="ARBA00038386"/>
    </source>
</evidence>
<feature type="compositionally biased region" description="Basic and acidic residues" evidence="6">
    <location>
        <begin position="470"/>
        <end position="480"/>
    </location>
</feature>
<dbReference type="Pfam" id="PF15898">
    <property type="entry name" value="PRKG1_interact"/>
    <property type="match status" value="1"/>
</dbReference>
<dbReference type="Pfam" id="PF12796">
    <property type="entry name" value="Ank_2"/>
    <property type="match status" value="1"/>
</dbReference>
<dbReference type="PANTHER" id="PTHR24179:SF21">
    <property type="entry name" value="MYOSIN BINDING SUBUNIT, ISOFORM O"/>
    <property type="match status" value="1"/>
</dbReference>
<feature type="region of interest" description="Disordered" evidence="6">
    <location>
        <begin position="899"/>
        <end position="1034"/>
    </location>
</feature>
<dbReference type="PROSITE" id="PS50088">
    <property type="entry name" value="ANK_REPEAT"/>
    <property type="match status" value="2"/>
</dbReference>
<keyword evidence="9" id="KW-1185">Reference proteome</keyword>
<dbReference type="SUPFAM" id="SSF48403">
    <property type="entry name" value="Ankyrin repeat"/>
    <property type="match status" value="1"/>
</dbReference>
<evidence type="ECO:0000313" key="8">
    <source>
        <dbReference type="EMBL" id="CAK8683167.1"/>
    </source>
</evidence>
<evidence type="ECO:0000256" key="6">
    <source>
        <dbReference type="SAM" id="MobiDB-lite"/>
    </source>
</evidence>
<feature type="compositionally biased region" description="Low complexity" evidence="6">
    <location>
        <begin position="286"/>
        <end position="301"/>
    </location>
</feature>
<feature type="region of interest" description="Disordered" evidence="6">
    <location>
        <begin position="627"/>
        <end position="734"/>
    </location>
</feature>
<dbReference type="InterPro" id="IPR051226">
    <property type="entry name" value="PP1_Regulatory_Subunit"/>
</dbReference>
<dbReference type="Gene3D" id="1.25.40.20">
    <property type="entry name" value="Ankyrin repeat-containing domain"/>
    <property type="match status" value="2"/>
</dbReference>
<reference evidence="8 9" key="1">
    <citation type="submission" date="2024-02" db="EMBL/GenBank/DDBJ databases">
        <authorList>
            <person name="Daric V."/>
            <person name="Darras S."/>
        </authorList>
    </citation>
    <scope>NUCLEOTIDE SEQUENCE [LARGE SCALE GENOMIC DNA]</scope>
</reference>
<evidence type="ECO:0000259" key="7">
    <source>
        <dbReference type="Pfam" id="PF15898"/>
    </source>
</evidence>
<feature type="domain" description="cGMP-dependent protein kinase interacting" evidence="7">
    <location>
        <begin position="739"/>
        <end position="828"/>
    </location>
</feature>
<comment type="similarity">
    <text evidence="3">Belongs to the NRARP family.</text>
</comment>
<dbReference type="SMART" id="SM00248">
    <property type="entry name" value="ANK"/>
    <property type="match status" value="2"/>
</dbReference>
<dbReference type="InterPro" id="IPR031775">
    <property type="entry name" value="PRKG1_interact"/>
</dbReference>
<keyword evidence="1" id="KW-0217">Developmental protein</keyword>
<feature type="compositionally biased region" description="Low complexity" evidence="6">
    <location>
        <begin position="563"/>
        <end position="574"/>
    </location>
</feature>
<proteinExistence type="inferred from homology"/>
<feature type="compositionally biased region" description="Polar residues" evidence="6">
    <location>
        <begin position="975"/>
        <end position="994"/>
    </location>
</feature>
<feature type="repeat" description="ANK" evidence="4">
    <location>
        <begin position="117"/>
        <end position="149"/>
    </location>
</feature>
<feature type="compositionally biased region" description="Basic and acidic residues" evidence="6">
    <location>
        <begin position="451"/>
        <end position="461"/>
    </location>
</feature>
<dbReference type="InterPro" id="IPR002110">
    <property type="entry name" value="Ankyrin_rpt"/>
</dbReference>
<gene>
    <name evidence="8" type="ORF">CVLEPA_LOCUS14271</name>
</gene>
<dbReference type="InterPro" id="IPR036770">
    <property type="entry name" value="Ankyrin_rpt-contain_sf"/>
</dbReference>
<name>A0ABP0FU79_CLALP</name>
<comment type="caution">
    <text evidence="8">The sequence shown here is derived from an EMBL/GenBank/DDBJ whole genome shotgun (WGS) entry which is preliminary data.</text>
</comment>
<dbReference type="Gene3D" id="6.10.140.390">
    <property type="match status" value="1"/>
</dbReference>